<dbReference type="Proteomes" id="UP000663848">
    <property type="component" value="Unassembled WGS sequence"/>
</dbReference>
<evidence type="ECO:0000313" key="2">
    <source>
        <dbReference type="EMBL" id="CAF5072127.1"/>
    </source>
</evidence>
<comment type="caution">
    <text evidence="1">The sequence shown here is derived from an EMBL/GenBank/DDBJ whole genome shotgun (WGS) entry which is preliminary data.</text>
</comment>
<organism evidence="1 3">
    <name type="scientific">Rotaria socialis</name>
    <dbReference type="NCBI Taxonomy" id="392032"/>
    <lineage>
        <taxon>Eukaryota</taxon>
        <taxon>Metazoa</taxon>
        <taxon>Spiralia</taxon>
        <taxon>Gnathifera</taxon>
        <taxon>Rotifera</taxon>
        <taxon>Eurotatoria</taxon>
        <taxon>Bdelloidea</taxon>
        <taxon>Philodinida</taxon>
        <taxon>Philodinidae</taxon>
        <taxon>Rotaria</taxon>
    </lineage>
</organism>
<sequence>DNSSTTGTNETEANTVDIFQPIPSNLFFDRPFSTSSNAYPFNTYQRYEEDDVKRPFVPSYSSATLARLTPNQSRLWPQ</sequence>
<name>A0A822DJR6_9BILA</name>
<proteinExistence type="predicted"/>
<feature type="non-terminal residue" evidence="1">
    <location>
        <position position="78"/>
    </location>
</feature>
<dbReference type="EMBL" id="CAJOBR010060864">
    <property type="protein sequence ID" value="CAF5072127.1"/>
    <property type="molecule type" value="Genomic_DNA"/>
</dbReference>
<evidence type="ECO:0000313" key="3">
    <source>
        <dbReference type="Proteomes" id="UP000663848"/>
    </source>
</evidence>
<dbReference type="EMBL" id="CAJOBR010060837">
    <property type="protein sequence ID" value="CAF5072065.1"/>
    <property type="molecule type" value="Genomic_DNA"/>
</dbReference>
<feature type="non-terminal residue" evidence="1">
    <location>
        <position position="1"/>
    </location>
</feature>
<protein>
    <submittedName>
        <fullName evidence="1">Uncharacterized protein</fullName>
    </submittedName>
</protein>
<gene>
    <name evidence="1" type="ORF">QYT958_LOCUS43327</name>
    <name evidence="2" type="ORF">QYT958_LOCUS43334</name>
</gene>
<dbReference type="AlphaFoldDB" id="A0A822DJR6"/>
<reference evidence="1" key="1">
    <citation type="submission" date="2021-02" db="EMBL/GenBank/DDBJ databases">
        <authorList>
            <person name="Nowell W R."/>
        </authorList>
    </citation>
    <scope>NUCLEOTIDE SEQUENCE</scope>
</reference>
<accession>A0A822DJR6</accession>
<evidence type="ECO:0000313" key="1">
    <source>
        <dbReference type="EMBL" id="CAF5072065.1"/>
    </source>
</evidence>